<feature type="transmembrane region" description="Helical" evidence="1">
    <location>
        <begin position="16"/>
        <end position="36"/>
    </location>
</feature>
<keyword evidence="1" id="KW-0472">Membrane</keyword>
<organism evidence="2 3">
    <name type="scientific">candidate division WOR-1 bacterium RIFOXYB2_FULL_37_13</name>
    <dbReference type="NCBI Taxonomy" id="1802579"/>
    <lineage>
        <taxon>Bacteria</taxon>
        <taxon>Bacillati</taxon>
        <taxon>Saganbacteria</taxon>
    </lineage>
</organism>
<dbReference type="AlphaFoldDB" id="A0A1F4SDT6"/>
<feature type="transmembrane region" description="Helical" evidence="1">
    <location>
        <begin position="161"/>
        <end position="179"/>
    </location>
</feature>
<accession>A0A1F4SDT6</accession>
<evidence type="ECO:0000313" key="2">
    <source>
        <dbReference type="EMBL" id="OGC18588.1"/>
    </source>
</evidence>
<name>A0A1F4SDT6_UNCSA</name>
<evidence type="ECO:0000256" key="1">
    <source>
        <dbReference type="SAM" id="Phobius"/>
    </source>
</evidence>
<evidence type="ECO:0000313" key="3">
    <source>
        <dbReference type="Proteomes" id="UP000178417"/>
    </source>
</evidence>
<reference evidence="2 3" key="1">
    <citation type="journal article" date="2016" name="Nat. Commun.">
        <title>Thousands of microbial genomes shed light on interconnected biogeochemical processes in an aquifer system.</title>
        <authorList>
            <person name="Anantharaman K."/>
            <person name="Brown C.T."/>
            <person name="Hug L.A."/>
            <person name="Sharon I."/>
            <person name="Castelle C.J."/>
            <person name="Probst A.J."/>
            <person name="Thomas B.C."/>
            <person name="Singh A."/>
            <person name="Wilkins M.J."/>
            <person name="Karaoz U."/>
            <person name="Brodie E.L."/>
            <person name="Williams K.H."/>
            <person name="Hubbard S.S."/>
            <person name="Banfield J.F."/>
        </authorList>
    </citation>
    <scope>NUCLEOTIDE SEQUENCE [LARGE SCALE GENOMIC DNA]</scope>
</reference>
<feature type="transmembrane region" description="Helical" evidence="1">
    <location>
        <begin position="115"/>
        <end position="141"/>
    </location>
</feature>
<dbReference type="EMBL" id="MEUB01000071">
    <property type="protein sequence ID" value="OGC18588.1"/>
    <property type="molecule type" value="Genomic_DNA"/>
</dbReference>
<gene>
    <name evidence="2" type="ORF">A2310_02145</name>
</gene>
<keyword evidence="1" id="KW-0812">Transmembrane</keyword>
<sequence length="191" mass="21770">MNKLYKLLNKYSNGKNVLLLFILTQMVFAYMLTYTIPSVMSYANGMKILDVCPTGYSASYVKTLFDKLEPQGREVYLFRQLPLDMIYPLLFTISFSLLLTFLFKQSFNPKSRIFILSLLPILGGFFDYLENMGIITMLLIYPKFSVALANITNIFTLLKSGGTTLMYISLIIGVIALILNKFGKLKKNESI</sequence>
<proteinExistence type="predicted"/>
<feature type="transmembrane region" description="Helical" evidence="1">
    <location>
        <begin position="85"/>
        <end position="103"/>
    </location>
</feature>
<dbReference type="Proteomes" id="UP000178417">
    <property type="component" value="Unassembled WGS sequence"/>
</dbReference>
<protein>
    <submittedName>
        <fullName evidence="2">Uncharacterized protein</fullName>
    </submittedName>
</protein>
<keyword evidence="1" id="KW-1133">Transmembrane helix</keyword>
<comment type="caution">
    <text evidence="2">The sequence shown here is derived from an EMBL/GenBank/DDBJ whole genome shotgun (WGS) entry which is preliminary data.</text>
</comment>